<keyword evidence="2" id="KW-1133">Transmembrane helix</keyword>
<name>A0A511J747_9CELL</name>
<feature type="region of interest" description="Disordered" evidence="1">
    <location>
        <begin position="29"/>
        <end position="99"/>
    </location>
</feature>
<keyword evidence="2" id="KW-0472">Membrane</keyword>
<reference evidence="3 4" key="1">
    <citation type="submission" date="2019-07" db="EMBL/GenBank/DDBJ databases">
        <title>Whole genome shotgun sequence of Cellulomonas composti NBRC 100758.</title>
        <authorList>
            <person name="Hosoyama A."/>
            <person name="Uohara A."/>
            <person name="Ohji S."/>
            <person name="Ichikawa N."/>
        </authorList>
    </citation>
    <scope>NUCLEOTIDE SEQUENCE [LARGE SCALE GENOMIC DNA]</scope>
    <source>
        <strain evidence="3 4">NBRC 100758</strain>
    </source>
</reference>
<evidence type="ECO:0000256" key="2">
    <source>
        <dbReference type="SAM" id="Phobius"/>
    </source>
</evidence>
<organism evidence="3 4">
    <name type="scientific">Cellulomonas composti</name>
    <dbReference type="NCBI Taxonomy" id="266130"/>
    <lineage>
        <taxon>Bacteria</taxon>
        <taxon>Bacillati</taxon>
        <taxon>Actinomycetota</taxon>
        <taxon>Actinomycetes</taxon>
        <taxon>Micrococcales</taxon>
        <taxon>Cellulomonadaceae</taxon>
        <taxon>Cellulomonas</taxon>
    </lineage>
</organism>
<feature type="transmembrane region" description="Helical" evidence="2">
    <location>
        <begin position="145"/>
        <end position="163"/>
    </location>
</feature>
<proteinExistence type="predicted"/>
<comment type="caution">
    <text evidence="3">The sequence shown here is derived from an EMBL/GenBank/DDBJ whole genome shotgun (WGS) entry which is preliminary data.</text>
</comment>
<dbReference type="RefSeq" id="WP_146841381.1">
    <property type="nucleotide sequence ID" value="NZ_BJWG01000001.1"/>
</dbReference>
<dbReference type="AlphaFoldDB" id="A0A511J747"/>
<dbReference type="EMBL" id="BJWG01000001">
    <property type="protein sequence ID" value="GEL93804.1"/>
    <property type="molecule type" value="Genomic_DNA"/>
</dbReference>
<evidence type="ECO:0000313" key="3">
    <source>
        <dbReference type="EMBL" id="GEL93804.1"/>
    </source>
</evidence>
<feature type="compositionally biased region" description="Basic and acidic residues" evidence="1">
    <location>
        <begin position="30"/>
        <end position="51"/>
    </location>
</feature>
<dbReference type="Proteomes" id="UP000321720">
    <property type="component" value="Unassembled WGS sequence"/>
</dbReference>
<protein>
    <submittedName>
        <fullName evidence="3">Uncharacterized protein</fullName>
    </submittedName>
</protein>
<accession>A0A511J747</accession>
<gene>
    <name evidence="3" type="ORF">CCO02nite_04620</name>
</gene>
<sequence length="182" mass="19310">MAPRADDADGTVDDDRWAQIVAQLGDVDAAAERRSAEDAAITSDERPDKPGGLDFPVAPGVDSPWTSDARIVRPARDEGTGRDWDGTSQYDDAEAKVDDEEGFVPPDPGPVLGGDPLLTMAWFAVAGVPVFLLVVLIAWRSAPPAFIQAACIVFVLGVGLLLWRMPDRREPGESGDDSGAVV</sequence>
<keyword evidence="2" id="KW-0812">Transmembrane</keyword>
<evidence type="ECO:0000313" key="4">
    <source>
        <dbReference type="Proteomes" id="UP000321720"/>
    </source>
</evidence>
<feature type="compositionally biased region" description="Basic and acidic residues" evidence="1">
    <location>
        <begin position="70"/>
        <end position="85"/>
    </location>
</feature>
<evidence type="ECO:0000256" key="1">
    <source>
        <dbReference type="SAM" id="MobiDB-lite"/>
    </source>
</evidence>
<keyword evidence="4" id="KW-1185">Reference proteome</keyword>
<dbReference type="OrthoDB" id="5147993at2"/>
<feature type="transmembrane region" description="Helical" evidence="2">
    <location>
        <begin position="117"/>
        <end position="139"/>
    </location>
</feature>